<organism evidence="1 2">
    <name type="scientific">Acanthopleuribacter pedis</name>
    <dbReference type="NCBI Taxonomy" id="442870"/>
    <lineage>
        <taxon>Bacteria</taxon>
        <taxon>Pseudomonadati</taxon>
        <taxon>Acidobacteriota</taxon>
        <taxon>Holophagae</taxon>
        <taxon>Acanthopleuribacterales</taxon>
        <taxon>Acanthopleuribacteraceae</taxon>
        <taxon>Acanthopleuribacter</taxon>
    </lineage>
</organism>
<evidence type="ECO:0000313" key="2">
    <source>
        <dbReference type="Proteomes" id="UP000664417"/>
    </source>
</evidence>
<sequence length="124" mass="13707">MTKSLSDCPACHGQIDEQHQCGRCGADLSYLHTLTHEMERLEAAATHAVAAKRFEVARTFLAEAAQYERTPYNVALAAWIPVLEAETAHEAAEAEAEQVQAEKPSRLDSVKQFFSRFTRGKDGS</sequence>
<gene>
    <name evidence="1" type="ORF">J3U88_07060</name>
</gene>
<evidence type="ECO:0000313" key="1">
    <source>
        <dbReference type="EMBL" id="MBO1318207.1"/>
    </source>
</evidence>
<protein>
    <submittedName>
        <fullName evidence="1">Uncharacterized protein</fullName>
    </submittedName>
</protein>
<dbReference type="Proteomes" id="UP000664417">
    <property type="component" value="Unassembled WGS sequence"/>
</dbReference>
<name>A0A8J7Q4Z3_9BACT</name>
<dbReference type="RefSeq" id="WP_207857854.1">
    <property type="nucleotide sequence ID" value="NZ_JAFREP010000005.1"/>
</dbReference>
<dbReference type="AlphaFoldDB" id="A0A8J7Q4Z3"/>
<proteinExistence type="predicted"/>
<dbReference type="EMBL" id="JAFREP010000005">
    <property type="protein sequence ID" value="MBO1318207.1"/>
    <property type="molecule type" value="Genomic_DNA"/>
</dbReference>
<reference evidence="1" key="1">
    <citation type="submission" date="2021-03" db="EMBL/GenBank/DDBJ databases">
        <authorList>
            <person name="Wang G."/>
        </authorList>
    </citation>
    <scope>NUCLEOTIDE SEQUENCE</scope>
    <source>
        <strain evidence="1">KCTC 12899</strain>
    </source>
</reference>
<keyword evidence="2" id="KW-1185">Reference proteome</keyword>
<comment type="caution">
    <text evidence="1">The sequence shown here is derived from an EMBL/GenBank/DDBJ whole genome shotgun (WGS) entry which is preliminary data.</text>
</comment>
<accession>A0A8J7Q4Z3</accession>